<comment type="subcellular location">
    <subcellularLocation>
        <location evidence="1">Cell membrane</location>
        <topology evidence="1">Multi-pass membrane protein</topology>
    </subcellularLocation>
</comment>
<dbReference type="PANTHER" id="PTHR30572:SF4">
    <property type="entry name" value="ABC TRANSPORTER PERMEASE YTRF"/>
    <property type="match status" value="1"/>
</dbReference>
<protein>
    <submittedName>
        <fullName evidence="9">ABC-type transport system, involved in lipoprotein release, permease component</fullName>
    </submittedName>
</protein>
<evidence type="ECO:0000256" key="3">
    <source>
        <dbReference type="ARBA" id="ARBA00022692"/>
    </source>
</evidence>
<feature type="domain" description="ABC3 transporter permease C-terminal" evidence="8">
    <location>
        <begin position="722"/>
        <end position="838"/>
    </location>
</feature>
<feature type="transmembrane region" description="Helical" evidence="7">
    <location>
        <begin position="805"/>
        <end position="829"/>
    </location>
</feature>
<keyword evidence="3 7" id="KW-0812">Transmembrane</keyword>
<dbReference type="HOGENOM" id="CLU_010964_1_0_9"/>
<evidence type="ECO:0000313" key="10">
    <source>
        <dbReference type="Proteomes" id="UP000005753"/>
    </source>
</evidence>
<feature type="domain" description="ABC3 transporter permease C-terminal" evidence="8">
    <location>
        <begin position="274"/>
        <end position="382"/>
    </location>
</feature>
<evidence type="ECO:0000256" key="4">
    <source>
        <dbReference type="ARBA" id="ARBA00022989"/>
    </source>
</evidence>
<dbReference type="GO" id="GO:0005886">
    <property type="term" value="C:plasma membrane"/>
    <property type="evidence" value="ECO:0007669"/>
    <property type="project" value="UniProtKB-SubCell"/>
</dbReference>
<dbReference type="PANTHER" id="PTHR30572">
    <property type="entry name" value="MEMBRANE COMPONENT OF TRANSPORTER-RELATED"/>
    <property type="match status" value="1"/>
</dbReference>
<organism evidence="9 10">
    <name type="scientific">Eubacterium cellulosolvens (strain ATCC 43171 / JCM 9499 / 6)</name>
    <name type="common">Cillobacterium cellulosolvens</name>
    <dbReference type="NCBI Taxonomy" id="633697"/>
    <lineage>
        <taxon>Bacteria</taxon>
        <taxon>Bacillati</taxon>
        <taxon>Bacillota</taxon>
        <taxon>Clostridia</taxon>
        <taxon>Eubacteriales</taxon>
        <taxon>Eubacteriaceae</taxon>
        <taxon>Eubacterium</taxon>
    </lineage>
</organism>
<accession>I5AX69</accession>
<dbReference type="InterPro" id="IPR050250">
    <property type="entry name" value="Macrolide_Exporter_MacB"/>
</dbReference>
<proteinExistence type="inferred from homology"/>
<comment type="similarity">
    <text evidence="6">Belongs to the ABC-4 integral membrane protein family.</text>
</comment>
<dbReference type="AlphaFoldDB" id="I5AX69"/>
<keyword evidence="4 7" id="KW-1133">Transmembrane helix</keyword>
<feature type="transmembrane region" description="Helical" evidence="7">
    <location>
        <begin position="323"/>
        <end position="347"/>
    </location>
</feature>
<evidence type="ECO:0000256" key="6">
    <source>
        <dbReference type="ARBA" id="ARBA00038076"/>
    </source>
</evidence>
<dbReference type="Proteomes" id="UP000005753">
    <property type="component" value="Chromosome"/>
</dbReference>
<dbReference type="eggNOG" id="COG0577">
    <property type="taxonomic scope" value="Bacteria"/>
</dbReference>
<evidence type="ECO:0000259" key="8">
    <source>
        <dbReference type="Pfam" id="PF02687"/>
    </source>
</evidence>
<reference evidence="9 10" key="2">
    <citation type="submission" date="2012-02" db="EMBL/GenBank/DDBJ databases">
        <title>Improved High-Quality Draft sequence of Eubacterium cellulosolvens 6.</title>
        <authorList>
            <consortium name="US DOE Joint Genome Institute"/>
            <person name="Lucas S."/>
            <person name="Han J."/>
            <person name="Lapidus A."/>
            <person name="Cheng J.-F."/>
            <person name="Goodwin L."/>
            <person name="Pitluck S."/>
            <person name="Peters L."/>
            <person name="Mikhailova N."/>
            <person name="Gu W."/>
            <person name="Detter J.C."/>
            <person name="Han C."/>
            <person name="Tapia R."/>
            <person name="Land M."/>
            <person name="Hauser L."/>
            <person name="Kyrpides N."/>
            <person name="Ivanova N."/>
            <person name="Pagani I."/>
            <person name="Johnson E."/>
            <person name="Mukhopadhyay B."/>
            <person name="Anderson I."/>
            <person name="Woyke T."/>
        </authorList>
    </citation>
    <scope>NUCLEOTIDE SEQUENCE [LARGE SCALE GENOMIC DNA]</scope>
    <source>
        <strain evidence="9 10">6</strain>
    </source>
</reference>
<feature type="transmembrane region" description="Helical" evidence="7">
    <location>
        <begin position="722"/>
        <end position="743"/>
    </location>
</feature>
<sequence>MTRVNNRKIMHGLAVRELKTNRKMSVVVVVSIILTCVLFTALTSIGGGLLSGTQQETMRQVGGDSMAGLKYVLPEDYEKVKEDGATRDVCYRIIVGQAINYDLKNISVEVNCAGNEKAAEATFCMPTEGKLPDEYDEIAVSTIVLDELNIPHEIGTTVPIVLDIDGEQSEHVFRLCGFWQGEKIAMAQQCWVSRAFADENAPTPNESFYTREFSGYAGYWQVDFNYGNSWDIEGKTDKLLERLYGDSDVVPETGVNWAYSTSTVDFTTLTGGILLVLMVFAAGYLIIYNIFHINISANIRKYGLLKTIGTTSKQIKRMVKNQAAIYSVIGIPAGLIIGVLLGKVMMISIMKTLNIYSVESYTINLKLTILICLVSAVFTFATVMISCRKPCRVAGNVSPIEALRYNDIEIKAKKEKKTARISPFSIARSNMSRSRKKTAVVVLSLTLSMVLLNTLVTLLSGFDMDKFVSNLIVGDFVVSNDKSYGYDPDNYYRVEPEVTRQIAGIDGVTEVSPIYYEYGKLDMGDRQAEKLRDLYEKYKDTDKYGGLKEANEEGVVYADIYGIPEDVLNLLNPVRGEIDREKFRSGKYAIVFTGYVGIDDEKNIDDDLYEPGDTLMLSANENRKEYEVMAVCDIPYALSTQAYMFIYGHVLILESEYFTITDNRNAMSVVAMASNGSYDEVDRQIHIITDTGDSRLMVKSKQDYLDEYGDFVGMMKLVGGTLASILALIGILNFINAVVTGIFSRKRELAMMNAVGMAGSQIKKMLMWEGVYYAVLTTICSACFATLLSNVVINRVARESPFFSYSFTLAPIGICVPILILMSLLIPLVSYQTICRESIVDRIREN</sequence>
<evidence type="ECO:0000256" key="2">
    <source>
        <dbReference type="ARBA" id="ARBA00022475"/>
    </source>
</evidence>
<dbReference type="STRING" id="633697.EubceDRAFT1_2687"/>
<keyword evidence="9" id="KW-0449">Lipoprotein</keyword>
<name>I5AX69_EUBC6</name>
<keyword evidence="10" id="KW-1185">Reference proteome</keyword>
<dbReference type="GO" id="GO:0022857">
    <property type="term" value="F:transmembrane transporter activity"/>
    <property type="evidence" value="ECO:0007669"/>
    <property type="project" value="TreeGrafter"/>
</dbReference>
<keyword evidence="2" id="KW-1003">Cell membrane</keyword>
<dbReference type="Pfam" id="PF02687">
    <property type="entry name" value="FtsX"/>
    <property type="match status" value="2"/>
</dbReference>
<evidence type="ECO:0000256" key="1">
    <source>
        <dbReference type="ARBA" id="ARBA00004651"/>
    </source>
</evidence>
<evidence type="ECO:0000256" key="5">
    <source>
        <dbReference type="ARBA" id="ARBA00023136"/>
    </source>
</evidence>
<feature type="transmembrane region" description="Helical" evidence="7">
    <location>
        <begin position="771"/>
        <end position="793"/>
    </location>
</feature>
<evidence type="ECO:0000256" key="7">
    <source>
        <dbReference type="SAM" id="Phobius"/>
    </source>
</evidence>
<dbReference type="InterPro" id="IPR003838">
    <property type="entry name" value="ABC3_permease_C"/>
</dbReference>
<keyword evidence="5 7" id="KW-0472">Membrane</keyword>
<feature type="transmembrane region" description="Helical" evidence="7">
    <location>
        <begin position="269"/>
        <end position="291"/>
    </location>
</feature>
<feature type="transmembrane region" description="Helical" evidence="7">
    <location>
        <begin position="26"/>
        <end position="50"/>
    </location>
</feature>
<feature type="transmembrane region" description="Helical" evidence="7">
    <location>
        <begin position="438"/>
        <end position="462"/>
    </location>
</feature>
<gene>
    <name evidence="9" type="ORF">EubceDRAFT1_2687</name>
</gene>
<reference evidence="9 10" key="1">
    <citation type="submission" date="2010-08" db="EMBL/GenBank/DDBJ databases">
        <authorList>
            <consortium name="US DOE Joint Genome Institute (JGI-PGF)"/>
            <person name="Lucas S."/>
            <person name="Copeland A."/>
            <person name="Lapidus A."/>
            <person name="Cheng J.-F."/>
            <person name="Bruce D."/>
            <person name="Goodwin L."/>
            <person name="Pitluck S."/>
            <person name="Land M.L."/>
            <person name="Hauser L."/>
            <person name="Chang Y.-J."/>
            <person name="Anderson I.J."/>
            <person name="Johnson E."/>
            <person name="Mulhopadhyay B."/>
            <person name="Kyrpides N."/>
            <person name="Woyke T.J."/>
        </authorList>
    </citation>
    <scope>NUCLEOTIDE SEQUENCE [LARGE SCALE GENOMIC DNA]</scope>
    <source>
        <strain evidence="9 10">6</strain>
    </source>
</reference>
<evidence type="ECO:0000313" key="9">
    <source>
        <dbReference type="EMBL" id="EIM58392.1"/>
    </source>
</evidence>
<feature type="transmembrane region" description="Helical" evidence="7">
    <location>
        <begin position="367"/>
        <end position="387"/>
    </location>
</feature>
<dbReference type="EMBL" id="CM001487">
    <property type="protein sequence ID" value="EIM58392.1"/>
    <property type="molecule type" value="Genomic_DNA"/>
</dbReference>